<dbReference type="AlphaFoldDB" id="A0AAN9HWJ1"/>
<reference evidence="1 2" key="1">
    <citation type="submission" date="2024-01" db="EMBL/GenBank/DDBJ databases">
        <title>The genomes of 5 underutilized Papilionoideae crops provide insights into root nodulation and disease resistanc.</title>
        <authorList>
            <person name="Yuan L."/>
        </authorList>
    </citation>
    <scope>NUCLEOTIDE SEQUENCE [LARGE SCALE GENOMIC DNA]</scope>
    <source>
        <strain evidence="1">ZHUSHIDOU_FW_LH</strain>
        <tissue evidence="1">Leaf</tissue>
    </source>
</reference>
<accession>A0AAN9HWJ1</accession>
<proteinExistence type="predicted"/>
<dbReference type="EMBL" id="JAYWIO010000006">
    <property type="protein sequence ID" value="KAK7256717.1"/>
    <property type="molecule type" value="Genomic_DNA"/>
</dbReference>
<dbReference type="Proteomes" id="UP001372338">
    <property type="component" value="Unassembled WGS sequence"/>
</dbReference>
<keyword evidence="2" id="KW-1185">Reference proteome</keyword>
<evidence type="ECO:0000313" key="2">
    <source>
        <dbReference type="Proteomes" id="UP001372338"/>
    </source>
</evidence>
<comment type="caution">
    <text evidence="1">The sequence shown here is derived from an EMBL/GenBank/DDBJ whole genome shotgun (WGS) entry which is preliminary data.</text>
</comment>
<name>A0AAN9HWJ1_CROPI</name>
<gene>
    <name evidence="1" type="ORF">RIF29_30175</name>
</gene>
<protein>
    <submittedName>
        <fullName evidence="1">Uncharacterized protein</fullName>
    </submittedName>
</protein>
<evidence type="ECO:0000313" key="1">
    <source>
        <dbReference type="EMBL" id="KAK7256717.1"/>
    </source>
</evidence>
<organism evidence="1 2">
    <name type="scientific">Crotalaria pallida</name>
    <name type="common">Smooth rattlebox</name>
    <name type="synonym">Crotalaria striata</name>
    <dbReference type="NCBI Taxonomy" id="3830"/>
    <lineage>
        <taxon>Eukaryota</taxon>
        <taxon>Viridiplantae</taxon>
        <taxon>Streptophyta</taxon>
        <taxon>Embryophyta</taxon>
        <taxon>Tracheophyta</taxon>
        <taxon>Spermatophyta</taxon>
        <taxon>Magnoliopsida</taxon>
        <taxon>eudicotyledons</taxon>
        <taxon>Gunneridae</taxon>
        <taxon>Pentapetalae</taxon>
        <taxon>rosids</taxon>
        <taxon>fabids</taxon>
        <taxon>Fabales</taxon>
        <taxon>Fabaceae</taxon>
        <taxon>Papilionoideae</taxon>
        <taxon>50 kb inversion clade</taxon>
        <taxon>genistoids sensu lato</taxon>
        <taxon>core genistoids</taxon>
        <taxon>Crotalarieae</taxon>
        <taxon>Crotalaria</taxon>
    </lineage>
</organism>
<sequence length="124" mass="14014">MYIYTHKTVAVICPLIVDEGEILDGQNKRVATIFDVSSLDELERLRPGDAQAENIVVNFIDWQALEHGLDGIILKVEDVEPVLELKKNRKKQYSELDQSHCDTCASGWNGGSCLCRSLQSYESW</sequence>